<dbReference type="Proteomes" id="UP000076858">
    <property type="component" value="Unassembled WGS sequence"/>
</dbReference>
<reference evidence="1 2" key="1">
    <citation type="submission" date="2016-03" db="EMBL/GenBank/DDBJ databases">
        <title>EvidentialGene: Evidence-directed Construction of Genes on Genomes.</title>
        <authorList>
            <person name="Gilbert D.G."/>
            <person name="Choi J.-H."/>
            <person name="Mockaitis K."/>
            <person name="Colbourne J."/>
            <person name="Pfrender M."/>
        </authorList>
    </citation>
    <scope>NUCLEOTIDE SEQUENCE [LARGE SCALE GENOMIC DNA]</scope>
    <source>
        <strain evidence="1 2">Xinb3</strain>
        <tissue evidence="1">Complete organism</tissue>
    </source>
</reference>
<evidence type="ECO:0000313" key="1">
    <source>
        <dbReference type="EMBL" id="KZS02155.1"/>
    </source>
</evidence>
<comment type="caution">
    <text evidence="1">The sequence shown here is derived from an EMBL/GenBank/DDBJ whole genome shotgun (WGS) entry which is preliminary data.</text>
</comment>
<accession>A0A164JAK3</accession>
<organism evidence="1 2">
    <name type="scientific">Daphnia magna</name>
    <dbReference type="NCBI Taxonomy" id="35525"/>
    <lineage>
        <taxon>Eukaryota</taxon>
        <taxon>Metazoa</taxon>
        <taxon>Ecdysozoa</taxon>
        <taxon>Arthropoda</taxon>
        <taxon>Crustacea</taxon>
        <taxon>Branchiopoda</taxon>
        <taxon>Diplostraca</taxon>
        <taxon>Cladocera</taxon>
        <taxon>Anomopoda</taxon>
        <taxon>Daphniidae</taxon>
        <taxon>Daphnia</taxon>
    </lineage>
</organism>
<proteinExistence type="predicted"/>
<sequence>PLLKTGKEFPSLNWLHNHHMGNHFQLQEMLSPISSINPDFPFSHLRFHHDQRPSF</sequence>
<keyword evidence="2" id="KW-1185">Reference proteome</keyword>
<feature type="non-terminal residue" evidence="1">
    <location>
        <position position="1"/>
    </location>
</feature>
<name>A0A164JAK3_9CRUS</name>
<evidence type="ECO:0000313" key="2">
    <source>
        <dbReference type="Proteomes" id="UP000076858"/>
    </source>
</evidence>
<gene>
    <name evidence="1" type="ORF">APZ42_000916</name>
</gene>
<dbReference type="AlphaFoldDB" id="A0A164JAK3"/>
<protein>
    <submittedName>
        <fullName evidence="1">Uncharacterized protein</fullName>
    </submittedName>
</protein>
<dbReference type="EMBL" id="LRGB01005158">
    <property type="protein sequence ID" value="KZS02155.1"/>
    <property type="molecule type" value="Genomic_DNA"/>
</dbReference>